<organism evidence="1 2">
    <name type="scientific">Rhodococcus zopfii</name>
    <dbReference type="NCBI Taxonomy" id="43772"/>
    <lineage>
        <taxon>Bacteria</taxon>
        <taxon>Bacillati</taxon>
        <taxon>Actinomycetota</taxon>
        <taxon>Actinomycetes</taxon>
        <taxon>Mycobacteriales</taxon>
        <taxon>Nocardiaceae</taxon>
        <taxon>Rhodococcus</taxon>
    </lineage>
</organism>
<dbReference type="InterPro" id="IPR036689">
    <property type="entry name" value="ESAT-6-like_sf"/>
</dbReference>
<protein>
    <recommendedName>
        <fullName evidence="3">WXG100 family type VII secretion target</fullName>
    </recommendedName>
</protein>
<name>A0ABU3WW98_9NOCA</name>
<evidence type="ECO:0000313" key="2">
    <source>
        <dbReference type="Proteomes" id="UP001275440"/>
    </source>
</evidence>
<dbReference type="EMBL" id="WBMO01000005">
    <property type="protein sequence ID" value="MDV2478277.1"/>
    <property type="molecule type" value="Genomic_DNA"/>
</dbReference>
<evidence type="ECO:0000313" key="1">
    <source>
        <dbReference type="EMBL" id="MDV2478277.1"/>
    </source>
</evidence>
<evidence type="ECO:0008006" key="3">
    <source>
        <dbReference type="Google" id="ProtNLM"/>
    </source>
</evidence>
<gene>
    <name evidence="1" type="ORF">F8M49_27905</name>
</gene>
<dbReference type="SUPFAM" id="SSF140453">
    <property type="entry name" value="EsxAB dimer-like"/>
    <property type="match status" value="1"/>
</dbReference>
<dbReference type="Proteomes" id="UP001275440">
    <property type="component" value="Unassembled WGS sequence"/>
</dbReference>
<sequence>MTPTVSAVTTWNPEALRATADSLDELVEKLDGRLRSLVDDQDALAEQWNSDAARSAATRIMRERSLGSAIAGALQQIADAYRTGAVIIEGAQMHLTTVVNNAEQQEFTVHDDGTVDALSQIALLQLLLPDHASFEIARIRLERDSAVLTVAVLEALVQADAAVLDASARISTTLTALDDAGKAVIPGKVVRSENGEFSWRPDWPATTAAATIGVVTDSTKEGLQAAAIASGDDLGRGIARGLGPAGALLGAVPAIANDIEGGMDPTKATVTETGGAAMGFGASLAAGALVGSVVPGAGTAVGIAVGAVAGGLAAWGSSKGFQWLWDRAEGGS</sequence>
<reference evidence="1 2" key="1">
    <citation type="submission" date="2019-10" db="EMBL/GenBank/DDBJ databases">
        <title>Draft Genome Assembly of Rhodococcus zopfii DSM44189.</title>
        <authorList>
            <person name="Sutton J.M."/>
            <person name="Akob D.M."/>
            <person name="Bushman T.J."/>
        </authorList>
    </citation>
    <scope>NUCLEOTIDE SEQUENCE [LARGE SCALE GENOMIC DNA]</scope>
    <source>
        <strain evidence="1 2">DSM 44189</strain>
    </source>
</reference>
<keyword evidence="2" id="KW-1185">Reference proteome</keyword>
<proteinExistence type="predicted"/>
<accession>A0ABU3WW98</accession>
<dbReference type="Gene3D" id="1.10.287.1060">
    <property type="entry name" value="ESAT-6-like"/>
    <property type="match status" value="1"/>
</dbReference>
<comment type="caution">
    <text evidence="1">The sequence shown here is derived from an EMBL/GenBank/DDBJ whole genome shotgun (WGS) entry which is preliminary data.</text>
</comment>